<evidence type="ECO:0000256" key="2">
    <source>
        <dbReference type="SAM" id="SignalP"/>
    </source>
</evidence>
<reference evidence="3 4" key="1">
    <citation type="journal article" date="2014" name="Int. J. Syst. Evol. Microbiol.">
        <title>Complete genome sequence of Corynebacterium casei LMG S-19264T (=DSM 44701T), isolated from a smear-ripened cheese.</title>
        <authorList>
            <consortium name="US DOE Joint Genome Institute (JGI-PGF)"/>
            <person name="Walter F."/>
            <person name="Albersmeier A."/>
            <person name="Kalinowski J."/>
            <person name="Ruckert C."/>
        </authorList>
    </citation>
    <scope>NUCLEOTIDE SEQUENCE [LARGE SCALE GENOMIC DNA]</scope>
    <source>
        <strain evidence="3 4">CGMCC 1.7286</strain>
    </source>
</reference>
<evidence type="ECO:0008006" key="5">
    <source>
        <dbReference type="Google" id="ProtNLM"/>
    </source>
</evidence>
<evidence type="ECO:0000256" key="1">
    <source>
        <dbReference type="SAM" id="MobiDB-lite"/>
    </source>
</evidence>
<gene>
    <name evidence="3" type="ORF">GCM10011348_28350</name>
</gene>
<accession>A0A917ZI67</accession>
<feature type="region of interest" description="Disordered" evidence="1">
    <location>
        <begin position="50"/>
        <end position="69"/>
    </location>
</feature>
<name>A0A917ZI67_9GAMM</name>
<organism evidence="3 4">
    <name type="scientific">Marinobacterium nitratireducens</name>
    <dbReference type="NCBI Taxonomy" id="518897"/>
    <lineage>
        <taxon>Bacteria</taxon>
        <taxon>Pseudomonadati</taxon>
        <taxon>Pseudomonadota</taxon>
        <taxon>Gammaproteobacteria</taxon>
        <taxon>Oceanospirillales</taxon>
        <taxon>Oceanospirillaceae</taxon>
        <taxon>Marinobacterium</taxon>
    </lineage>
</organism>
<dbReference type="AlphaFoldDB" id="A0A917ZI67"/>
<dbReference type="EMBL" id="BMLT01000007">
    <property type="protein sequence ID" value="GGO83780.1"/>
    <property type="molecule type" value="Genomic_DNA"/>
</dbReference>
<protein>
    <recommendedName>
        <fullName evidence="5">Lipoprotein</fullName>
    </recommendedName>
</protein>
<dbReference type="PROSITE" id="PS51257">
    <property type="entry name" value="PROKAR_LIPOPROTEIN"/>
    <property type="match status" value="1"/>
</dbReference>
<sequence>MITKYLTVIVMAISLVACASVQSPPHCEDNGEGLHPINPEMMTQEQMNVTRAPEANQPKGYIYKEGGLE</sequence>
<keyword evidence="2" id="KW-0732">Signal</keyword>
<feature type="chain" id="PRO_5036965165" description="Lipoprotein" evidence="2">
    <location>
        <begin position="20"/>
        <end position="69"/>
    </location>
</feature>
<evidence type="ECO:0000313" key="4">
    <source>
        <dbReference type="Proteomes" id="UP000599578"/>
    </source>
</evidence>
<keyword evidence="4" id="KW-1185">Reference proteome</keyword>
<dbReference type="Proteomes" id="UP000599578">
    <property type="component" value="Unassembled WGS sequence"/>
</dbReference>
<evidence type="ECO:0000313" key="3">
    <source>
        <dbReference type="EMBL" id="GGO83780.1"/>
    </source>
</evidence>
<feature type="signal peptide" evidence="2">
    <location>
        <begin position="1"/>
        <end position="19"/>
    </location>
</feature>
<proteinExistence type="predicted"/>
<comment type="caution">
    <text evidence="3">The sequence shown here is derived from an EMBL/GenBank/DDBJ whole genome shotgun (WGS) entry which is preliminary data.</text>
</comment>